<dbReference type="SUPFAM" id="SSF50022">
    <property type="entry name" value="ISP domain"/>
    <property type="match status" value="1"/>
</dbReference>
<dbReference type="InterPro" id="IPR000489">
    <property type="entry name" value="Pterin-binding_dom"/>
</dbReference>
<evidence type="ECO:0000259" key="1">
    <source>
        <dbReference type="PROSITE" id="PS50972"/>
    </source>
</evidence>
<proteinExistence type="predicted"/>
<comment type="caution">
    <text evidence="2">The sequence shown here is derived from an EMBL/GenBank/DDBJ whole genome shotgun (WGS) entry which is preliminary data.</text>
</comment>
<gene>
    <name evidence="2" type="ORF">LMG27198_46660</name>
</gene>
<dbReference type="GO" id="GO:0042558">
    <property type="term" value="P:pteridine-containing compound metabolic process"/>
    <property type="evidence" value="ECO:0007669"/>
    <property type="project" value="InterPro"/>
</dbReference>
<evidence type="ECO:0000313" key="3">
    <source>
        <dbReference type="Proteomes" id="UP001144323"/>
    </source>
</evidence>
<reference evidence="2" key="1">
    <citation type="journal article" date="2023" name="Int. J. Syst. Evol. Microbiol.">
        <title>Methylocystis iwaonis sp. nov., a type II methane-oxidizing bacterium from surface soil of a rice paddy field in Japan, and emended description of the genus Methylocystis (ex Whittenbury et al. 1970) Bowman et al. 1993.</title>
        <authorList>
            <person name="Kaise H."/>
            <person name="Sawadogo J.B."/>
            <person name="Alam M.S."/>
            <person name="Ueno C."/>
            <person name="Dianou D."/>
            <person name="Shinjo R."/>
            <person name="Asakawa S."/>
        </authorList>
    </citation>
    <scope>NUCLEOTIDE SEQUENCE</scope>
    <source>
        <strain evidence="2">LMG27198</strain>
    </source>
</reference>
<dbReference type="RefSeq" id="WP_281806575.1">
    <property type="nucleotide sequence ID" value="NZ_BSEC01000004.1"/>
</dbReference>
<dbReference type="PROSITE" id="PS50972">
    <property type="entry name" value="PTERIN_BINDING"/>
    <property type="match status" value="1"/>
</dbReference>
<keyword evidence="3" id="KW-1185">Reference proteome</keyword>
<dbReference type="InterPro" id="IPR036922">
    <property type="entry name" value="Rieske_2Fe-2S_sf"/>
</dbReference>
<dbReference type="GO" id="GO:0051537">
    <property type="term" value="F:2 iron, 2 sulfur cluster binding"/>
    <property type="evidence" value="ECO:0007669"/>
    <property type="project" value="InterPro"/>
</dbReference>
<dbReference type="AlphaFoldDB" id="A0A9W6GZB9"/>
<dbReference type="Proteomes" id="UP001144323">
    <property type="component" value="Unassembled WGS sequence"/>
</dbReference>
<protein>
    <recommendedName>
        <fullName evidence="1">Pterin-binding domain-containing protein</fullName>
    </recommendedName>
</protein>
<evidence type="ECO:0000313" key="2">
    <source>
        <dbReference type="EMBL" id="GLI95674.1"/>
    </source>
</evidence>
<sequence length="98" mass="10898">MSEEPKNLTDPDFSRGVDFADLAAAEKLAGRVGEEIILLVLSGEKVFAVGAHCTHYHAPLIDCLAEDYKEKRRVMAVASIFRDIDSLHAEIAMERARR</sequence>
<dbReference type="EMBL" id="BSEC01000004">
    <property type="protein sequence ID" value="GLI95674.1"/>
    <property type="molecule type" value="Genomic_DNA"/>
</dbReference>
<name>A0A9W6GZB9_9HYPH</name>
<accession>A0A9W6GZB9</accession>
<organism evidence="2 3">
    <name type="scientific">Methylocystis echinoides</name>
    <dbReference type="NCBI Taxonomy" id="29468"/>
    <lineage>
        <taxon>Bacteria</taxon>
        <taxon>Pseudomonadati</taxon>
        <taxon>Pseudomonadota</taxon>
        <taxon>Alphaproteobacteria</taxon>
        <taxon>Hyphomicrobiales</taxon>
        <taxon>Methylocystaceae</taxon>
        <taxon>Methylocystis</taxon>
    </lineage>
</organism>
<feature type="domain" description="Pterin-binding" evidence="1">
    <location>
        <begin position="1"/>
        <end position="98"/>
    </location>
</feature>